<dbReference type="SMART" id="SM00501">
    <property type="entry name" value="BRIGHT"/>
    <property type="match status" value="1"/>
</dbReference>
<dbReference type="PROSITE" id="PS51183">
    <property type="entry name" value="JMJN"/>
    <property type="match status" value="1"/>
</dbReference>
<dbReference type="InterPro" id="IPR013083">
    <property type="entry name" value="Znf_RING/FYVE/PHD"/>
</dbReference>
<dbReference type="Pfam" id="PF01388">
    <property type="entry name" value="ARID"/>
    <property type="match status" value="1"/>
</dbReference>
<dbReference type="InterPro" id="IPR019786">
    <property type="entry name" value="Zinc_finger_PHD-type_CS"/>
</dbReference>
<dbReference type="GO" id="GO:0003677">
    <property type="term" value="F:DNA binding"/>
    <property type="evidence" value="ECO:0007669"/>
    <property type="project" value="InterPro"/>
</dbReference>
<feature type="region of interest" description="Disordered" evidence="6">
    <location>
        <begin position="178"/>
        <end position="209"/>
    </location>
</feature>
<dbReference type="Proteomes" id="UP000663836">
    <property type="component" value="Unassembled WGS sequence"/>
</dbReference>
<dbReference type="PANTHER" id="PTHR10694:SF33">
    <property type="entry name" value="LYSINE-SPECIFIC DEMETHYLASE 5"/>
    <property type="match status" value="1"/>
</dbReference>
<gene>
    <name evidence="10" type="ORF">JBS370_LOCUS23024</name>
</gene>
<dbReference type="PANTHER" id="PTHR10694">
    <property type="entry name" value="LYSINE-SPECIFIC DEMETHYLASE"/>
    <property type="match status" value="1"/>
</dbReference>
<feature type="compositionally biased region" description="Polar residues" evidence="6">
    <location>
        <begin position="178"/>
        <end position="199"/>
    </location>
</feature>
<evidence type="ECO:0008006" key="12">
    <source>
        <dbReference type="Google" id="ProtNLM"/>
    </source>
</evidence>
<evidence type="ECO:0000313" key="11">
    <source>
        <dbReference type="Proteomes" id="UP000663836"/>
    </source>
</evidence>
<evidence type="ECO:0000313" key="10">
    <source>
        <dbReference type="EMBL" id="CAF3941554.1"/>
    </source>
</evidence>
<dbReference type="InterPro" id="IPR003349">
    <property type="entry name" value="JmjN"/>
</dbReference>
<feature type="non-terminal residue" evidence="10">
    <location>
        <position position="1"/>
    </location>
</feature>
<dbReference type="InterPro" id="IPR011011">
    <property type="entry name" value="Znf_FYVE_PHD"/>
</dbReference>
<dbReference type="FunFam" id="1.10.150.60:FF:000016">
    <property type="entry name" value="Putative Lysine-specific demethylase 5B"/>
    <property type="match status" value="1"/>
</dbReference>
<evidence type="ECO:0000259" key="8">
    <source>
        <dbReference type="PROSITE" id="PS51011"/>
    </source>
</evidence>
<reference evidence="10" key="1">
    <citation type="submission" date="2021-02" db="EMBL/GenBank/DDBJ databases">
        <authorList>
            <person name="Nowell W R."/>
        </authorList>
    </citation>
    <scope>NUCLEOTIDE SEQUENCE</scope>
</reference>
<feature type="domain" description="ARID" evidence="8">
    <location>
        <begin position="77"/>
        <end position="166"/>
    </location>
</feature>
<dbReference type="EMBL" id="CAJOBD010003327">
    <property type="protein sequence ID" value="CAF3941554.1"/>
    <property type="molecule type" value="Genomic_DNA"/>
</dbReference>
<dbReference type="SMART" id="SM00249">
    <property type="entry name" value="PHD"/>
    <property type="match status" value="1"/>
</dbReference>
<dbReference type="PROSITE" id="PS50016">
    <property type="entry name" value="ZF_PHD_2"/>
    <property type="match status" value="1"/>
</dbReference>
<evidence type="ECO:0000256" key="5">
    <source>
        <dbReference type="PROSITE-ProRule" id="PRU00146"/>
    </source>
</evidence>
<dbReference type="GO" id="GO:0034647">
    <property type="term" value="F:histone H3K4me/H3K4me2/H3K4me3 demethylase activity"/>
    <property type="evidence" value="ECO:0007669"/>
    <property type="project" value="TreeGrafter"/>
</dbReference>
<dbReference type="InterPro" id="IPR036431">
    <property type="entry name" value="ARID_dom_sf"/>
</dbReference>
<dbReference type="Gene3D" id="1.10.150.60">
    <property type="entry name" value="ARID DNA-binding domain"/>
    <property type="match status" value="1"/>
</dbReference>
<dbReference type="GO" id="GO:0000785">
    <property type="term" value="C:chromatin"/>
    <property type="evidence" value="ECO:0007669"/>
    <property type="project" value="TreeGrafter"/>
</dbReference>
<dbReference type="InterPro" id="IPR001606">
    <property type="entry name" value="ARID_dom"/>
</dbReference>
<dbReference type="SMART" id="SM01014">
    <property type="entry name" value="ARID"/>
    <property type="match status" value="1"/>
</dbReference>
<dbReference type="SUPFAM" id="SSF57903">
    <property type="entry name" value="FYVE/PHD zinc finger"/>
    <property type="match status" value="1"/>
</dbReference>
<dbReference type="Gene3D" id="3.30.40.10">
    <property type="entry name" value="Zinc/RING finger domain, C3HC4 (zinc finger)"/>
    <property type="match status" value="1"/>
</dbReference>
<comment type="caution">
    <text evidence="10">The sequence shown here is derived from an EMBL/GenBank/DDBJ whole genome shotgun (WGS) entry which is preliminary data.</text>
</comment>
<dbReference type="AlphaFoldDB" id="A0A819K8H6"/>
<dbReference type="Gene3D" id="2.60.120.650">
    <property type="entry name" value="Cupin"/>
    <property type="match status" value="1"/>
</dbReference>
<keyword evidence="4" id="KW-0408">Iron</keyword>
<keyword evidence="1" id="KW-0479">Metal-binding</keyword>
<proteinExistence type="predicted"/>
<dbReference type="PROSITE" id="PS51011">
    <property type="entry name" value="ARID"/>
    <property type="match status" value="1"/>
</dbReference>
<evidence type="ECO:0000259" key="9">
    <source>
        <dbReference type="PROSITE" id="PS51183"/>
    </source>
</evidence>
<dbReference type="CDD" id="cd15515">
    <property type="entry name" value="PHD1_KDM5A_like"/>
    <property type="match status" value="1"/>
</dbReference>
<dbReference type="PROSITE" id="PS01359">
    <property type="entry name" value="ZF_PHD_1"/>
    <property type="match status" value="1"/>
</dbReference>
<keyword evidence="2 5" id="KW-0863">Zinc-finger</keyword>
<evidence type="ECO:0000256" key="3">
    <source>
        <dbReference type="ARBA" id="ARBA00022833"/>
    </source>
</evidence>
<dbReference type="InterPro" id="IPR019787">
    <property type="entry name" value="Znf_PHD-finger"/>
</dbReference>
<dbReference type="InterPro" id="IPR001965">
    <property type="entry name" value="Znf_PHD"/>
</dbReference>
<dbReference type="GO" id="GO:0005634">
    <property type="term" value="C:nucleus"/>
    <property type="evidence" value="ECO:0007669"/>
    <property type="project" value="TreeGrafter"/>
</dbReference>
<organism evidence="10 11">
    <name type="scientific">Rotaria sordida</name>
    <dbReference type="NCBI Taxonomy" id="392033"/>
    <lineage>
        <taxon>Eukaryota</taxon>
        <taxon>Metazoa</taxon>
        <taxon>Spiralia</taxon>
        <taxon>Gnathifera</taxon>
        <taxon>Rotifera</taxon>
        <taxon>Eurotatoria</taxon>
        <taxon>Bdelloidea</taxon>
        <taxon>Philodinida</taxon>
        <taxon>Philodinidae</taxon>
        <taxon>Rotaria</taxon>
    </lineage>
</organism>
<dbReference type="Pfam" id="PF02375">
    <property type="entry name" value="JmjN"/>
    <property type="match status" value="1"/>
</dbReference>
<sequence>MNIENYISPPEAPIFYPTCDEFIDPLEYIEKIRPIASRSGLCKIIPPKEWQPPFCINLDEFRFTPRIQRINELEAGTRAKIKFYERLTKLFESQGLKLKIPTVEKETLDLAKLHKIVKEEGGYDMCCSQKKWANVARKMNFHDTQTNRVLKQHYEKLLLSYDVYETGIYEEQTDISTQNDLKKGNNSKTVVESNGTMKNGNKRKDISPPSITNNVDPFANFICKSCTRGDDDSYLLICDICDNCYHTYCLIPALIEIPRGQWRCPKCVAQLYHTATPTDAYGFEQSGKEYTLGEFGAMADEFKRNYFKKPLSEISCDDVEQEFWRILSLPDASVKIEYGADLQTGELGSGFPTTRTKDLTENDKKYLNSPWNLNNFACHYKSVLRYINADISGMKVPWAYV</sequence>
<keyword evidence="3" id="KW-0862">Zinc</keyword>
<dbReference type="GO" id="GO:0008270">
    <property type="term" value="F:zinc ion binding"/>
    <property type="evidence" value="ECO:0007669"/>
    <property type="project" value="UniProtKB-KW"/>
</dbReference>
<protein>
    <recommendedName>
        <fullName evidence="12">[Histone H3]-trimethyl-L-lysine(4) demethylase</fullName>
    </recommendedName>
</protein>
<evidence type="ECO:0000259" key="7">
    <source>
        <dbReference type="PROSITE" id="PS50016"/>
    </source>
</evidence>
<evidence type="ECO:0000256" key="2">
    <source>
        <dbReference type="ARBA" id="ARBA00022771"/>
    </source>
</evidence>
<evidence type="ECO:0000256" key="4">
    <source>
        <dbReference type="ARBA" id="ARBA00023004"/>
    </source>
</evidence>
<feature type="domain" description="JmjN" evidence="9">
    <location>
        <begin position="12"/>
        <end position="53"/>
    </location>
</feature>
<name>A0A819K8H6_9BILA</name>
<dbReference type="GO" id="GO:0006355">
    <property type="term" value="P:regulation of DNA-templated transcription"/>
    <property type="evidence" value="ECO:0007669"/>
    <property type="project" value="TreeGrafter"/>
</dbReference>
<dbReference type="SUPFAM" id="SSF46774">
    <property type="entry name" value="ARID-like"/>
    <property type="match status" value="1"/>
</dbReference>
<dbReference type="Pfam" id="PF00628">
    <property type="entry name" value="PHD"/>
    <property type="match status" value="1"/>
</dbReference>
<feature type="domain" description="PHD-type" evidence="7">
    <location>
        <begin position="220"/>
        <end position="270"/>
    </location>
</feature>
<evidence type="ECO:0000256" key="1">
    <source>
        <dbReference type="ARBA" id="ARBA00022723"/>
    </source>
</evidence>
<accession>A0A819K8H6</accession>
<evidence type="ECO:0000256" key="6">
    <source>
        <dbReference type="SAM" id="MobiDB-lite"/>
    </source>
</evidence>
<dbReference type="SMART" id="SM00545">
    <property type="entry name" value="JmjN"/>
    <property type="match status" value="1"/>
</dbReference>